<dbReference type="EMBL" id="CP004049">
    <property type="protein sequence ID" value="AGI85692.1"/>
    <property type="molecule type" value="Genomic_DNA"/>
</dbReference>
<evidence type="ECO:0000256" key="4">
    <source>
        <dbReference type="ARBA" id="ARBA00022692"/>
    </source>
</evidence>
<keyword evidence="5 7" id="KW-1133">Transmembrane helix</keyword>
<dbReference type="InParanoid" id="M9SJJ6"/>
<dbReference type="PIRSF" id="PIRSF006060">
    <property type="entry name" value="AA_transporter"/>
    <property type="match status" value="1"/>
</dbReference>
<dbReference type="InterPro" id="IPR001463">
    <property type="entry name" value="Na/Ala_symport"/>
</dbReference>
<dbReference type="Gene3D" id="1.20.1740.10">
    <property type="entry name" value="Amino acid/polyamine transporter I"/>
    <property type="match status" value="1"/>
</dbReference>
<keyword evidence="4 7" id="KW-0812">Transmembrane</keyword>
<feature type="transmembrane region" description="Helical" evidence="7">
    <location>
        <begin position="308"/>
        <end position="329"/>
    </location>
</feature>
<reference evidence="8 9" key="1">
    <citation type="journal article" date="2012" name="J. Bacteriol.">
        <title>Genome sequence of 'Candidatus Methanomethylophilus alvus' Mx1201, a methanogenic archaeon from the human gut belonging to a seventh order of methanogens.</title>
        <authorList>
            <person name="Borrel G."/>
            <person name="Harris H.M."/>
            <person name="Tottey W."/>
            <person name="Mihajlovski A."/>
            <person name="Parisot N."/>
            <person name="Peyretaillade E."/>
            <person name="Peyret P."/>
            <person name="Gribaldo S."/>
            <person name="O'Toole P.W."/>
            <person name="Brugere J.F."/>
        </authorList>
    </citation>
    <scope>NUCLEOTIDE SEQUENCE [LARGE SCALE GENOMIC DNA]</scope>
    <source>
        <strain evidence="8 9">Mx1201</strain>
    </source>
</reference>
<evidence type="ECO:0000313" key="8">
    <source>
        <dbReference type="EMBL" id="AGI85692.1"/>
    </source>
</evidence>
<comment type="similarity">
    <text evidence="7">Belongs to the alanine or glycine:cation symporter (AGCS) (TC 2.A.25) family.</text>
</comment>
<feature type="transmembrane region" description="Helical" evidence="7">
    <location>
        <begin position="356"/>
        <end position="374"/>
    </location>
</feature>
<feature type="transmembrane region" description="Helical" evidence="7">
    <location>
        <begin position="250"/>
        <end position="273"/>
    </location>
</feature>
<dbReference type="Proteomes" id="UP000012672">
    <property type="component" value="Chromosome"/>
</dbReference>
<dbReference type="eggNOG" id="arCOG05006">
    <property type="taxonomic scope" value="Archaea"/>
</dbReference>
<feature type="transmembrane region" description="Helical" evidence="7">
    <location>
        <begin position="21"/>
        <end position="41"/>
    </location>
</feature>
<evidence type="ECO:0008006" key="10">
    <source>
        <dbReference type="Google" id="ProtNLM"/>
    </source>
</evidence>
<dbReference type="GO" id="GO:0005886">
    <property type="term" value="C:plasma membrane"/>
    <property type="evidence" value="ECO:0007669"/>
    <property type="project" value="UniProtKB-SubCell"/>
</dbReference>
<name>M9SJJ6_METAX</name>
<dbReference type="Pfam" id="PF01235">
    <property type="entry name" value="Na_Ala_symp"/>
    <property type="match status" value="1"/>
</dbReference>
<feature type="transmembrane region" description="Helical" evidence="7">
    <location>
        <begin position="153"/>
        <end position="172"/>
    </location>
</feature>
<dbReference type="PRINTS" id="PR00175">
    <property type="entry name" value="NAALASMPORT"/>
</dbReference>
<dbReference type="KEGG" id="max:MMALV_09560"/>
<dbReference type="PANTHER" id="PTHR30330">
    <property type="entry name" value="AGSS FAMILY TRANSPORTER, SODIUM-ALANINE"/>
    <property type="match status" value="1"/>
</dbReference>
<dbReference type="AlphaFoldDB" id="M9SJJ6"/>
<keyword evidence="3 7" id="KW-1003">Cell membrane</keyword>
<keyword evidence="6 7" id="KW-0472">Membrane</keyword>
<dbReference type="GO" id="GO:0005283">
    <property type="term" value="F:amino acid:sodium symporter activity"/>
    <property type="evidence" value="ECO:0007669"/>
    <property type="project" value="InterPro"/>
</dbReference>
<keyword evidence="7" id="KW-0769">Symport</keyword>
<sequence>MSIMDTLNGEISDLFWFVDDYFWGISFVFLIGLGIIFTIKLKGLQILKIKETSSLALSGVSEGKKTSKISSFEAFCIGMGARIGVGNIAGVATAIMMGGPGAVFWMWIFAIIGSASSFMESTLAQIFKEKKEDGHFYGGPAYYASKGLGNRKLGIIAAVLLVLTFGVGFIGVQSCNASSALSGAFDFENNHLVFAIIIAALAALILFKGLKAAAKFSARVVPIMAVLWIVFALVAICFNIDGVVNAIAMIFQYAFTVPSALGGAIGTIIVTGLKRGVFSNEAGLGSVANIAATANVKHPVKQGMIQSFGVLVDTLVVCTITAFVVLSYGNFAEISALGLKGANLVQAITADSMGNIANYIIALFMFIFAFTSLIGYYTMSESNARFIKDSKKNILLVRILVIIVAFCAACVTDVTIMDAFSDTFMAAMAAVNMVIVALLSRKVFEAYADYRKQKKAGVEEPEFHKDALSDATGVTEWE</sequence>
<proteinExistence type="inferred from homology"/>
<dbReference type="PROSITE" id="PS00873">
    <property type="entry name" value="NA_ALANINE_SYMP"/>
    <property type="match status" value="1"/>
</dbReference>
<keyword evidence="9" id="KW-1185">Reference proteome</keyword>
<dbReference type="NCBIfam" id="TIGR00835">
    <property type="entry name" value="agcS"/>
    <property type="match status" value="1"/>
</dbReference>
<dbReference type="PANTHER" id="PTHR30330:SF1">
    <property type="entry name" value="AMINO-ACID CARRIER PROTEIN ALST"/>
    <property type="match status" value="1"/>
</dbReference>
<feature type="transmembrane region" description="Helical" evidence="7">
    <location>
        <begin position="104"/>
        <end position="127"/>
    </location>
</feature>
<protein>
    <recommendedName>
        <fullName evidence="10">Amino acid carrier protein</fullName>
    </recommendedName>
</protein>
<feature type="transmembrane region" description="Helical" evidence="7">
    <location>
        <begin position="192"/>
        <end position="210"/>
    </location>
</feature>
<evidence type="ECO:0000256" key="3">
    <source>
        <dbReference type="ARBA" id="ARBA00022475"/>
    </source>
</evidence>
<accession>M9SJJ6</accession>
<keyword evidence="2 7" id="KW-0813">Transport</keyword>
<organism evidence="8 9">
    <name type="scientific">Methanomethylophilus alvi (strain Mx1201)</name>
    <dbReference type="NCBI Taxonomy" id="1236689"/>
    <lineage>
        <taxon>Archaea</taxon>
        <taxon>Methanobacteriati</taxon>
        <taxon>Thermoplasmatota</taxon>
        <taxon>Thermoplasmata</taxon>
        <taxon>Methanomassiliicoccales</taxon>
        <taxon>Methanomethylophilaceae</taxon>
        <taxon>Methanomethylophilus</taxon>
    </lineage>
</organism>
<dbReference type="STRING" id="1236689.MMALV_09560"/>
<feature type="transmembrane region" description="Helical" evidence="7">
    <location>
        <begin position="222"/>
        <end position="244"/>
    </location>
</feature>
<feature type="transmembrane region" description="Helical" evidence="7">
    <location>
        <begin position="74"/>
        <end position="98"/>
    </location>
</feature>
<comment type="subcellular location">
    <subcellularLocation>
        <location evidence="1 7">Cell membrane</location>
        <topology evidence="1 7">Multi-pass membrane protein</topology>
    </subcellularLocation>
</comment>
<evidence type="ECO:0000256" key="6">
    <source>
        <dbReference type="ARBA" id="ARBA00023136"/>
    </source>
</evidence>
<feature type="transmembrane region" description="Helical" evidence="7">
    <location>
        <begin position="395"/>
        <end position="417"/>
    </location>
</feature>
<dbReference type="HOGENOM" id="CLU_024867_0_1_2"/>
<evidence type="ECO:0000313" key="9">
    <source>
        <dbReference type="Proteomes" id="UP000012672"/>
    </source>
</evidence>
<evidence type="ECO:0000256" key="5">
    <source>
        <dbReference type="ARBA" id="ARBA00022989"/>
    </source>
</evidence>
<evidence type="ECO:0000256" key="2">
    <source>
        <dbReference type="ARBA" id="ARBA00022448"/>
    </source>
</evidence>
<evidence type="ECO:0000256" key="7">
    <source>
        <dbReference type="RuleBase" id="RU363064"/>
    </source>
</evidence>
<evidence type="ECO:0000256" key="1">
    <source>
        <dbReference type="ARBA" id="ARBA00004651"/>
    </source>
</evidence>
<gene>
    <name evidence="8" type="ORF">MMALV_09560</name>
</gene>
<feature type="transmembrane region" description="Helical" evidence="7">
    <location>
        <begin position="423"/>
        <end position="444"/>
    </location>
</feature>